<evidence type="ECO:0000313" key="2">
    <source>
        <dbReference type="EMBL" id="KAK3255151.1"/>
    </source>
</evidence>
<reference evidence="2 3" key="1">
    <citation type="journal article" date="2015" name="Genome Biol. Evol.">
        <title>Comparative Genomics of a Bacterivorous Green Alga Reveals Evolutionary Causalities and Consequences of Phago-Mixotrophic Mode of Nutrition.</title>
        <authorList>
            <person name="Burns J.A."/>
            <person name="Paasch A."/>
            <person name="Narechania A."/>
            <person name="Kim E."/>
        </authorList>
    </citation>
    <scope>NUCLEOTIDE SEQUENCE [LARGE SCALE GENOMIC DNA]</scope>
    <source>
        <strain evidence="2 3">PLY_AMNH</strain>
    </source>
</reference>
<dbReference type="AlphaFoldDB" id="A0AAE0KNJ4"/>
<proteinExistence type="predicted"/>
<name>A0AAE0KNJ4_9CHLO</name>
<organism evidence="2 3">
    <name type="scientific">Cymbomonas tetramitiformis</name>
    <dbReference type="NCBI Taxonomy" id="36881"/>
    <lineage>
        <taxon>Eukaryota</taxon>
        <taxon>Viridiplantae</taxon>
        <taxon>Chlorophyta</taxon>
        <taxon>Pyramimonadophyceae</taxon>
        <taxon>Pyramimonadales</taxon>
        <taxon>Pyramimonadaceae</taxon>
        <taxon>Cymbomonas</taxon>
    </lineage>
</organism>
<dbReference type="Proteomes" id="UP001190700">
    <property type="component" value="Unassembled WGS sequence"/>
</dbReference>
<dbReference type="EMBL" id="LGRX02022860">
    <property type="protein sequence ID" value="KAK3255151.1"/>
    <property type="molecule type" value="Genomic_DNA"/>
</dbReference>
<sequence length="491" mass="54391">MRNHAVGRNEPANELVDLKQQRRKRRKAHGRRGEASKSRKIETEPDPFSLAKPRRRSKSRHEQRHKTKSASPTFDDVCDVETKPVSSSLARRPQHPPPDPPPKHKRGGELKNTTLRRATDDALTQRARALIDMSAMEPASHAREPPMPGHAEASNKYPEWIRTLASALTLASNNVSPIKQCVERVLVDQTAPRDVVERLMKALKPHGRGGTVKMNNGKALKDNIKFELLKHVPSSERDALRSICDEPDAKIRIQRPSRVRIRKPPPRIETANKNWRMLLEDVQGMPSNNAGPIKKLITAAVEKCGANTTVKEALQHLLTSASYDNNSCGSLKTGVAALLRTCANGQHIPLLSTAVSMPDVAPLAFEQNASVSPSHVPSFPNLAQPPKEDCDTLSSFYRAVLSSSATTNASWDPQAGEEDMCYVTAGYGKGRYAYAMRCDMQTMEKIFKHVWSLDRSPLSDAKLQITGLPHLIAPIDESTRASDRREGDSLL</sequence>
<feature type="compositionally biased region" description="Basic residues" evidence="1">
    <location>
        <begin position="52"/>
        <end position="68"/>
    </location>
</feature>
<feature type="compositionally biased region" description="Basic residues" evidence="1">
    <location>
        <begin position="21"/>
        <end position="30"/>
    </location>
</feature>
<accession>A0AAE0KNJ4</accession>
<comment type="caution">
    <text evidence="2">The sequence shown here is derived from an EMBL/GenBank/DDBJ whole genome shotgun (WGS) entry which is preliminary data.</text>
</comment>
<keyword evidence="3" id="KW-1185">Reference proteome</keyword>
<feature type="region of interest" description="Disordered" evidence="1">
    <location>
        <begin position="1"/>
        <end position="121"/>
    </location>
</feature>
<evidence type="ECO:0000313" key="3">
    <source>
        <dbReference type="Proteomes" id="UP001190700"/>
    </source>
</evidence>
<protein>
    <submittedName>
        <fullName evidence="2">Uncharacterized protein</fullName>
    </submittedName>
</protein>
<evidence type="ECO:0000256" key="1">
    <source>
        <dbReference type="SAM" id="MobiDB-lite"/>
    </source>
</evidence>
<gene>
    <name evidence="2" type="ORF">CYMTET_35624</name>
</gene>
<feature type="compositionally biased region" description="Basic and acidic residues" evidence="1">
    <location>
        <begin position="31"/>
        <end position="43"/>
    </location>
</feature>